<dbReference type="PIRSF" id="PIRSF010372">
    <property type="entry name" value="PaiB"/>
    <property type="match status" value="1"/>
</dbReference>
<protein>
    <submittedName>
        <fullName evidence="1">FMN-binding negative transcriptional regulator</fullName>
    </submittedName>
</protein>
<proteinExistence type="predicted"/>
<dbReference type="PANTHER" id="PTHR35802:SF1">
    <property type="entry name" value="PROTEASE SYNTHASE AND SPORULATION PROTEIN PAI 2"/>
    <property type="match status" value="1"/>
</dbReference>
<dbReference type="PANTHER" id="PTHR35802">
    <property type="entry name" value="PROTEASE SYNTHASE AND SPORULATION PROTEIN PAI 2"/>
    <property type="match status" value="1"/>
</dbReference>
<evidence type="ECO:0000313" key="2">
    <source>
        <dbReference type="Proteomes" id="UP000504844"/>
    </source>
</evidence>
<dbReference type="InterPro" id="IPR007396">
    <property type="entry name" value="TR_PAI2-type"/>
</dbReference>
<dbReference type="EMBL" id="CP054143">
    <property type="protein sequence ID" value="QKJ66463.1"/>
    <property type="molecule type" value="Genomic_DNA"/>
</dbReference>
<reference evidence="1 2" key="1">
    <citation type="submission" date="2020-05" db="EMBL/GenBank/DDBJ databases">
        <title>Complete genome sequence of Deefgea sp. D17.</title>
        <authorList>
            <person name="Bae J.-W."/>
            <person name="Han J.E."/>
        </authorList>
    </citation>
    <scope>NUCLEOTIDE SEQUENCE [LARGE SCALE GENOMIC DNA]</scope>
    <source>
        <strain evidence="1 2">D17</strain>
    </source>
</reference>
<sequence length="202" mass="22029">MYTPPHFAVTDRSRLLHLIAAHPLASLVQSTKAGLSANVIPLYWVDDGSELGVLRGHVARKNPLWQEADSAILALFQAGNGYVSPSFYPSKASDPRVVPTWNYALVQIKGALRAMDDTAEVRAIVSHMTAQHEAGRERPWHIDEAPADFMQKMLAAIVGIEIKIEQISGKFKLSQNQSAENQAGIAAQLAAPWARGIIDANQ</sequence>
<dbReference type="Proteomes" id="UP000504844">
    <property type="component" value="Chromosome"/>
</dbReference>
<dbReference type="SUPFAM" id="SSF50475">
    <property type="entry name" value="FMN-binding split barrel"/>
    <property type="match status" value="1"/>
</dbReference>
<dbReference type="InterPro" id="IPR012349">
    <property type="entry name" value="Split_barrel_FMN-bd"/>
</dbReference>
<evidence type="ECO:0000313" key="1">
    <source>
        <dbReference type="EMBL" id="QKJ66463.1"/>
    </source>
</evidence>
<dbReference type="RefSeq" id="WP_173532967.1">
    <property type="nucleotide sequence ID" value="NZ_CP054143.1"/>
</dbReference>
<dbReference type="Pfam" id="PF04299">
    <property type="entry name" value="FMN_bind_2"/>
    <property type="match status" value="1"/>
</dbReference>
<gene>
    <name evidence="1" type="ORF">HQN60_06995</name>
</gene>
<keyword evidence="2" id="KW-1185">Reference proteome</keyword>
<organism evidence="1 2">
    <name type="scientific">Deefgea piscis</name>
    <dbReference type="NCBI Taxonomy" id="2739061"/>
    <lineage>
        <taxon>Bacteria</taxon>
        <taxon>Pseudomonadati</taxon>
        <taxon>Pseudomonadota</taxon>
        <taxon>Betaproteobacteria</taxon>
        <taxon>Neisseriales</taxon>
        <taxon>Chitinibacteraceae</taxon>
        <taxon>Deefgea</taxon>
    </lineage>
</organism>
<dbReference type="AlphaFoldDB" id="A0A6M8SMU3"/>
<accession>A0A6M8SMU3</accession>
<dbReference type="KEGG" id="dee:HQN60_06995"/>
<dbReference type="Gene3D" id="2.30.110.10">
    <property type="entry name" value="Electron Transport, Fmn-binding Protein, Chain A"/>
    <property type="match status" value="1"/>
</dbReference>
<name>A0A6M8SMU3_9NEIS</name>